<evidence type="ECO:0000256" key="7">
    <source>
        <dbReference type="ARBA" id="ARBA00022827"/>
    </source>
</evidence>
<gene>
    <name evidence="15" type="ORF">X975_11429</name>
</gene>
<evidence type="ECO:0000256" key="11">
    <source>
        <dbReference type="ARBA" id="ARBA00039088"/>
    </source>
</evidence>
<proteinExistence type="predicted"/>
<name>A0A087UB09_STEMI</name>
<keyword evidence="16" id="KW-1185">Reference proteome</keyword>
<comment type="cofactor">
    <cofactor evidence="2">
        <name>FAD</name>
        <dbReference type="ChEBI" id="CHEBI:57692"/>
    </cofactor>
</comment>
<dbReference type="InterPro" id="IPR003097">
    <property type="entry name" value="CysJ-like_FAD-binding"/>
</dbReference>
<dbReference type="PANTHER" id="PTHR19384:SF84">
    <property type="entry name" value="METHIONINE SYNTHASE REDUCTASE"/>
    <property type="match status" value="1"/>
</dbReference>
<evidence type="ECO:0000313" key="15">
    <source>
        <dbReference type="EMBL" id="KFM74548.1"/>
    </source>
</evidence>
<feature type="domain" description="FAD-binding FR-type" evidence="14">
    <location>
        <begin position="261"/>
        <end position="527"/>
    </location>
</feature>
<dbReference type="InterPro" id="IPR029039">
    <property type="entry name" value="Flavoprotein-like_sf"/>
</dbReference>
<dbReference type="STRING" id="407821.A0A087UB09"/>
<dbReference type="Gene3D" id="3.40.50.360">
    <property type="match status" value="1"/>
</dbReference>
<keyword evidence="5" id="KW-0288">FMN</keyword>
<evidence type="ECO:0000256" key="8">
    <source>
        <dbReference type="ARBA" id="ARBA00022857"/>
    </source>
</evidence>
<dbReference type="PRINTS" id="PR00371">
    <property type="entry name" value="FPNCR"/>
</dbReference>
<evidence type="ECO:0000256" key="12">
    <source>
        <dbReference type="ARBA" id="ARBA00040659"/>
    </source>
</evidence>
<dbReference type="Pfam" id="PF00258">
    <property type="entry name" value="Flavodoxin_1"/>
    <property type="match status" value="1"/>
</dbReference>
<keyword evidence="9" id="KW-0560">Oxidoreductase</keyword>
<evidence type="ECO:0000256" key="4">
    <source>
        <dbReference type="ARBA" id="ARBA00022630"/>
    </source>
</evidence>
<dbReference type="OMA" id="LFFGHQR"/>
<keyword evidence="10" id="KW-0486">Methionine biosynthesis</keyword>
<dbReference type="Gene3D" id="3.40.50.80">
    <property type="entry name" value="Nucleotide-binding domain of ferredoxin-NADP reductase (FNR) module"/>
    <property type="match status" value="1"/>
</dbReference>
<dbReference type="GO" id="GO:0005829">
    <property type="term" value="C:cytosol"/>
    <property type="evidence" value="ECO:0007669"/>
    <property type="project" value="TreeGrafter"/>
</dbReference>
<dbReference type="Proteomes" id="UP000054359">
    <property type="component" value="Unassembled WGS sequence"/>
</dbReference>
<dbReference type="OrthoDB" id="1856718at2759"/>
<keyword evidence="3" id="KW-0028">Amino-acid biosynthesis</keyword>
<keyword evidence="8" id="KW-0521">NADP</keyword>
<evidence type="ECO:0000256" key="1">
    <source>
        <dbReference type="ARBA" id="ARBA00001917"/>
    </source>
</evidence>
<dbReference type="InterPro" id="IPR001709">
    <property type="entry name" value="Flavoprot_Pyr_Nucl_cyt_Rdtase"/>
</dbReference>
<dbReference type="SUPFAM" id="SSF52343">
    <property type="entry name" value="Ferredoxin reductase-like, C-terminal NADP-linked domain"/>
    <property type="match status" value="1"/>
</dbReference>
<dbReference type="SUPFAM" id="SSF52218">
    <property type="entry name" value="Flavoproteins"/>
    <property type="match status" value="1"/>
</dbReference>
<accession>A0A087UB09</accession>
<evidence type="ECO:0000259" key="14">
    <source>
        <dbReference type="PROSITE" id="PS51384"/>
    </source>
</evidence>
<dbReference type="InterPro" id="IPR039261">
    <property type="entry name" value="FNR_nucleotide-bd"/>
</dbReference>
<evidence type="ECO:0000313" key="16">
    <source>
        <dbReference type="Proteomes" id="UP000054359"/>
    </source>
</evidence>
<dbReference type="EMBL" id="KK119061">
    <property type="protein sequence ID" value="KFM74548.1"/>
    <property type="molecule type" value="Genomic_DNA"/>
</dbReference>
<keyword evidence="6" id="KW-0949">S-adenosyl-L-methionine</keyword>
<dbReference type="PROSITE" id="PS51384">
    <property type="entry name" value="FAD_FR"/>
    <property type="match status" value="1"/>
</dbReference>
<dbReference type="FunFam" id="3.40.50.360:FF:000059">
    <property type="entry name" value="5-methyltetrahydrofolate-homocysteine methyltransferase reductase"/>
    <property type="match status" value="1"/>
</dbReference>
<comment type="cofactor">
    <cofactor evidence="1">
        <name>FMN</name>
        <dbReference type="ChEBI" id="CHEBI:58210"/>
    </cofactor>
</comment>
<feature type="non-terminal residue" evidence="15">
    <location>
        <position position="691"/>
    </location>
</feature>
<dbReference type="InterPro" id="IPR023173">
    <property type="entry name" value="NADPH_Cyt_P450_Rdtase_alpha"/>
</dbReference>
<evidence type="ECO:0000256" key="9">
    <source>
        <dbReference type="ARBA" id="ARBA00023002"/>
    </source>
</evidence>
<evidence type="ECO:0000256" key="2">
    <source>
        <dbReference type="ARBA" id="ARBA00001974"/>
    </source>
</evidence>
<dbReference type="GO" id="GO:0050660">
    <property type="term" value="F:flavin adenine dinucleotide binding"/>
    <property type="evidence" value="ECO:0007669"/>
    <property type="project" value="TreeGrafter"/>
</dbReference>
<dbReference type="GO" id="GO:0050667">
    <property type="term" value="P:homocysteine metabolic process"/>
    <property type="evidence" value="ECO:0007669"/>
    <property type="project" value="TreeGrafter"/>
</dbReference>
<evidence type="ECO:0000256" key="3">
    <source>
        <dbReference type="ARBA" id="ARBA00022605"/>
    </source>
</evidence>
<evidence type="ECO:0000256" key="10">
    <source>
        <dbReference type="ARBA" id="ARBA00023167"/>
    </source>
</evidence>
<dbReference type="FunFam" id="1.20.990.10:FF:000007">
    <property type="entry name" value="Methionine synthase reductase"/>
    <property type="match status" value="1"/>
</dbReference>
<dbReference type="InterPro" id="IPR001433">
    <property type="entry name" value="OxRdtase_FAD/NAD-bd"/>
</dbReference>
<dbReference type="GO" id="GO:0010181">
    <property type="term" value="F:FMN binding"/>
    <property type="evidence" value="ECO:0007669"/>
    <property type="project" value="InterPro"/>
</dbReference>
<dbReference type="InterPro" id="IPR008254">
    <property type="entry name" value="Flavodoxin/NO_synth"/>
</dbReference>
<dbReference type="Gene3D" id="2.40.30.10">
    <property type="entry name" value="Translation factors"/>
    <property type="match status" value="1"/>
</dbReference>
<dbReference type="InterPro" id="IPR001094">
    <property type="entry name" value="Flavdoxin-like"/>
</dbReference>
<protein>
    <recommendedName>
        <fullName evidence="12">Methionine synthase reductase</fullName>
        <ecNumber evidence="11">1.16.1.8</ecNumber>
    </recommendedName>
</protein>
<dbReference type="Gene3D" id="1.20.990.10">
    <property type="entry name" value="NADPH-cytochrome p450 Reductase, Chain A, domain 3"/>
    <property type="match status" value="1"/>
</dbReference>
<reference evidence="15 16" key="1">
    <citation type="submission" date="2013-11" db="EMBL/GenBank/DDBJ databases">
        <title>Genome sequencing of Stegodyphus mimosarum.</title>
        <authorList>
            <person name="Bechsgaard J."/>
        </authorList>
    </citation>
    <scope>NUCLEOTIDE SEQUENCE [LARGE SCALE GENOMIC DNA]</scope>
</reference>
<sequence length="691" mass="78474">MACRASKTSNRFLLVYASQTGQAQAIAEDIANEAPYYQLKADLFCMSLTDRRFSIENETCAVFVVSTSGDGDPPDTAIKFFRRLSRTSLSRNYLEKLNFTLLALGDSNYYRFCLFGRLLELRLKELAAKSFYHMGFGDDAYGIETGVDPWIQNLWPALCQQLGVPFISSKTLHASVNKLKSNTSATFASILNNLEMSYGEEQSSGHSLLTDALLLILKDFDIEKYRTPRLPSPALTVSFEETLQNQIVFVPNENNLFFMASPVTEATLIHARKLTTGEDVKKTLELTLKFKEEKVRFKPGDSFGIICSNPSVEVETLLKRLNILHLADMPVTLQLAKDSTGKLPSHIPSFLSLKDILLRCVDLRSFPRKILLRVLAEYTKKEEERKCLLFLSSQEASELYTDYIRKPSLSLLDILLHFKSCLPPIERVLEYLPALRPRFYSVASSPLDEDSQFKILFNVLKICKGGGRMTEREGVCTGWLNSLSSEVQKASESCRDTFVDGISSLNLSCKEINILVYKRQNRHFYFPENIDCPVIMVGPGTGIAPFIAFLKHRENLMKTQNLDSNFGETWLFYGCRYKDRDFLYKEELERFQSCGILTHLKVSFSRETSSTSNNMTKYVHQNIRQHAEGIVAAVKAEGKIFVCGDAKHMAHDVQQAFIEVFQSNLALSSEEAKSFVEELQNNYRYVTDIWT</sequence>
<dbReference type="SUPFAM" id="SSF63380">
    <property type="entry name" value="Riboflavin synthase domain-like"/>
    <property type="match status" value="1"/>
</dbReference>
<keyword evidence="4" id="KW-0285">Flavoprotein</keyword>
<feature type="domain" description="Flavodoxin-like" evidence="13">
    <location>
        <begin position="12"/>
        <end position="155"/>
    </location>
</feature>
<evidence type="ECO:0000259" key="13">
    <source>
        <dbReference type="PROSITE" id="PS50902"/>
    </source>
</evidence>
<dbReference type="PRINTS" id="PR00369">
    <property type="entry name" value="FLAVODOXIN"/>
</dbReference>
<organism evidence="15 16">
    <name type="scientific">Stegodyphus mimosarum</name>
    <name type="common">African social velvet spider</name>
    <dbReference type="NCBI Taxonomy" id="407821"/>
    <lineage>
        <taxon>Eukaryota</taxon>
        <taxon>Metazoa</taxon>
        <taxon>Ecdysozoa</taxon>
        <taxon>Arthropoda</taxon>
        <taxon>Chelicerata</taxon>
        <taxon>Arachnida</taxon>
        <taxon>Araneae</taxon>
        <taxon>Araneomorphae</taxon>
        <taxon>Entelegynae</taxon>
        <taxon>Eresoidea</taxon>
        <taxon>Eresidae</taxon>
        <taxon>Stegodyphus</taxon>
    </lineage>
</organism>
<dbReference type="InterPro" id="IPR017938">
    <property type="entry name" value="Riboflavin_synthase-like_b-brl"/>
</dbReference>
<dbReference type="InterPro" id="IPR017927">
    <property type="entry name" value="FAD-bd_FR_type"/>
</dbReference>
<dbReference type="Pfam" id="PF00175">
    <property type="entry name" value="NAD_binding_1"/>
    <property type="match status" value="1"/>
</dbReference>
<dbReference type="PANTHER" id="PTHR19384">
    <property type="entry name" value="NITRIC OXIDE SYNTHASE-RELATED"/>
    <property type="match status" value="1"/>
</dbReference>
<dbReference type="FunFam" id="3.40.50.80:FF:000018">
    <property type="entry name" value="NADPH--cytochrome P450 reductase"/>
    <property type="match status" value="1"/>
</dbReference>
<dbReference type="PROSITE" id="PS50902">
    <property type="entry name" value="FLAVODOXIN_LIKE"/>
    <property type="match status" value="1"/>
</dbReference>
<evidence type="ECO:0000256" key="5">
    <source>
        <dbReference type="ARBA" id="ARBA00022643"/>
    </source>
</evidence>
<dbReference type="GO" id="GO:0030586">
    <property type="term" value="F:[methionine synthase] reductase (NADPH) activity"/>
    <property type="evidence" value="ECO:0007669"/>
    <property type="project" value="UniProtKB-EC"/>
</dbReference>
<keyword evidence="7" id="KW-0274">FAD</keyword>
<dbReference type="Pfam" id="PF00667">
    <property type="entry name" value="FAD_binding_1"/>
    <property type="match status" value="1"/>
</dbReference>
<dbReference type="GO" id="GO:0009086">
    <property type="term" value="P:methionine biosynthetic process"/>
    <property type="evidence" value="ECO:0007669"/>
    <property type="project" value="UniProtKB-KW"/>
</dbReference>
<dbReference type="EC" id="1.16.1.8" evidence="11"/>
<dbReference type="AlphaFoldDB" id="A0A087UB09"/>
<evidence type="ECO:0000256" key="6">
    <source>
        <dbReference type="ARBA" id="ARBA00022691"/>
    </source>
</evidence>